<dbReference type="InterPro" id="IPR001820">
    <property type="entry name" value="TIMP"/>
</dbReference>
<gene>
    <name evidence="8" type="primary">Acey_s0401.g795</name>
    <name evidence="8" type="ORF">Y032_0401g795</name>
</gene>
<organism evidence="8 9">
    <name type="scientific">Ancylostoma ceylanicum</name>
    <dbReference type="NCBI Taxonomy" id="53326"/>
    <lineage>
        <taxon>Eukaryota</taxon>
        <taxon>Metazoa</taxon>
        <taxon>Ecdysozoa</taxon>
        <taxon>Nematoda</taxon>
        <taxon>Chromadorea</taxon>
        <taxon>Rhabditida</taxon>
        <taxon>Rhabditina</taxon>
        <taxon>Rhabditomorpha</taxon>
        <taxon>Strongyloidea</taxon>
        <taxon>Ancylostomatidae</taxon>
        <taxon>Ancylostomatinae</taxon>
        <taxon>Ancylostoma</taxon>
    </lineage>
</organism>
<dbReference type="InterPro" id="IPR001134">
    <property type="entry name" value="Netrin_domain"/>
</dbReference>
<feature type="binding site" evidence="4">
    <location>
        <position position="64"/>
    </location>
    <ligand>
        <name>Zn(2+)</name>
        <dbReference type="ChEBI" id="CHEBI:29105"/>
        <note>ligand shared with metalloproteinase partner</note>
    </ligand>
</feature>
<dbReference type="SUPFAM" id="SSF50242">
    <property type="entry name" value="TIMP-like"/>
    <property type="match status" value="1"/>
</dbReference>
<evidence type="ECO:0000256" key="6">
    <source>
        <dbReference type="SAM" id="MobiDB-lite"/>
    </source>
</evidence>
<dbReference type="Pfam" id="PF00965">
    <property type="entry name" value="TIMP"/>
    <property type="match status" value="1"/>
</dbReference>
<keyword evidence="3 5" id="KW-1015">Disulfide bond</keyword>
<dbReference type="GO" id="GO:0008191">
    <property type="term" value="F:metalloendopeptidase inhibitor activity"/>
    <property type="evidence" value="ECO:0007669"/>
    <property type="project" value="InterPro"/>
</dbReference>
<keyword evidence="4" id="KW-0479">Metal-binding</keyword>
<dbReference type="OrthoDB" id="6041373at2759"/>
<dbReference type="PROSITE" id="PS50189">
    <property type="entry name" value="NTR"/>
    <property type="match status" value="1"/>
</dbReference>
<dbReference type="GO" id="GO:0005615">
    <property type="term" value="C:extracellular space"/>
    <property type="evidence" value="ECO:0007669"/>
    <property type="project" value="TreeGrafter"/>
</dbReference>
<dbReference type="GO" id="GO:0002020">
    <property type="term" value="F:protease binding"/>
    <property type="evidence" value="ECO:0007669"/>
    <property type="project" value="TreeGrafter"/>
</dbReference>
<evidence type="ECO:0000313" key="8">
    <source>
        <dbReference type="EMBL" id="EYC46343.1"/>
    </source>
</evidence>
<dbReference type="PANTHER" id="PTHR11844">
    <property type="entry name" value="METALLOPROTEASE INHIBITOR"/>
    <property type="match status" value="1"/>
</dbReference>
<evidence type="ECO:0000256" key="4">
    <source>
        <dbReference type="PIRSR" id="PIRSR601820-1"/>
    </source>
</evidence>
<evidence type="ECO:0000259" key="7">
    <source>
        <dbReference type="PROSITE" id="PS50189"/>
    </source>
</evidence>
<reference evidence="9" key="1">
    <citation type="journal article" date="2015" name="Nat. Genet.">
        <title>The genome and transcriptome of the zoonotic hookworm Ancylostoma ceylanicum identify infection-specific gene families.</title>
        <authorList>
            <person name="Schwarz E.M."/>
            <person name="Hu Y."/>
            <person name="Antoshechkin I."/>
            <person name="Miller M.M."/>
            <person name="Sternberg P.W."/>
            <person name="Aroian R.V."/>
        </authorList>
    </citation>
    <scope>NUCLEOTIDE SEQUENCE</scope>
    <source>
        <strain evidence="9">HY135</strain>
    </source>
</reference>
<keyword evidence="2" id="KW-0964">Secreted</keyword>
<feature type="disulfide bond" evidence="5">
    <location>
        <begin position="66"/>
        <end position="167"/>
    </location>
</feature>
<dbReference type="GO" id="GO:0051045">
    <property type="term" value="P:negative regulation of membrane protein ectodomain proteolysis"/>
    <property type="evidence" value="ECO:0007669"/>
    <property type="project" value="TreeGrafter"/>
</dbReference>
<keyword evidence="4" id="KW-0862">Zinc</keyword>
<evidence type="ECO:0000313" key="9">
    <source>
        <dbReference type="Proteomes" id="UP000024635"/>
    </source>
</evidence>
<evidence type="ECO:0000256" key="2">
    <source>
        <dbReference type="ARBA" id="ARBA00022525"/>
    </source>
</evidence>
<accession>A0A016X522</accession>
<feature type="compositionally biased region" description="Basic and acidic residues" evidence="6">
    <location>
        <begin position="261"/>
        <end position="275"/>
    </location>
</feature>
<keyword evidence="9" id="KW-1185">Reference proteome</keyword>
<dbReference type="PANTHER" id="PTHR11844:SF33">
    <property type="entry name" value="TISSUE INHIBITOR OF METALLOPROTEINASE"/>
    <property type="match status" value="1"/>
</dbReference>
<sequence>MKTTPIVLRNSLLTPILESGPATVQLIFLLIPITVGAKDLTELTQPMFFLLVFIACFTAADAECSCKPQESFKEAFCQSDHVVMARVFSISEDGELSTSATNDTKTSTDGTMSYKLSQVQTWKGPASSTLTTPTSLDACGVPNLVKGWDYFLTGKKGKNGEITITSCDFIVRQHELTPQEHDLLIELHWHPEKCQEKDGEKSGKGDENSVKETDEKPTQETDEKPVQGTDEKPVEENNEKPAGENDDKAVEEDGGEPVQGDDEKTVQETDEKPMEGDDEKMEEESA</sequence>
<comment type="subcellular location">
    <subcellularLocation>
        <location evidence="1">Secreted</location>
    </subcellularLocation>
</comment>
<dbReference type="InterPro" id="IPR008993">
    <property type="entry name" value="TIMP-like_OB-fold"/>
</dbReference>
<feature type="compositionally biased region" description="Basic and acidic residues" evidence="6">
    <location>
        <begin position="194"/>
        <end position="248"/>
    </location>
</feature>
<dbReference type="Proteomes" id="UP000024635">
    <property type="component" value="Unassembled WGS sequence"/>
</dbReference>
<feature type="compositionally biased region" description="Acidic residues" evidence="6">
    <location>
        <begin position="276"/>
        <end position="286"/>
    </location>
</feature>
<dbReference type="GO" id="GO:0046872">
    <property type="term" value="F:metal ion binding"/>
    <property type="evidence" value="ECO:0007669"/>
    <property type="project" value="UniProtKB-KW"/>
</dbReference>
<proteinExistence type="predicted"/>
<evidence type="ECO:0000256" key="5">
    <source>
        <dbReference type="PIRSR" id="PIRSR601820-3"/>
    </source>
</evidence>
<feature type="region of interest" description="Disordered" evidence="6">
    <location>
        <begin position="194"/>
        <end position="286"/>
    </location>
</feature>
<dbReference type="AlphaFoldDB" id="A0A016X522"/>
<dbReference type="Gene3D" id="2.40.50.120">
    <property type="match status" value="1"/>
</dbReference>
<dbReference type="GO" id="GO:0031012">
    <property type="term" value="C:extracellular matrix"/>
    <property type="evidence" value="ECO:0007669"/>
    <property type="project" value="TreeGrafter"/>
</dbReference>
<name>A0A016X522_9BILA</name>
<dbReference type="STRING" id="53326.A0A016X522"/>
<feature type="disulfide bond" evidence="5">
    <location>
        <begin position="64"/>
        <end position="139"/>
    </location>
</feature>
<dbReference type="SMART" id="SM00206">
    <property type="entry name" value="NTR"/>
    <property type="match status" value="1"/>
</dbReference>
<evidence type="ECO:0000256" key="3">
    <source>
        <dbReference type="ARBA" id="ARBA00023157"/>
    </source>
</evidence>
<dbReference type="EMBL" id="JARK01000001">
    <property type="protein sequence ID" value="EYC46343.1"/>
    <property type="molecule type" value="Genomic_DNA"/>
</dbReference>
<comment type="caution">
    <text evidence="8">The sequence shown here is derived from an EMBL/GenBank/DDBJ whole genome shotgun (WGS) entry which is preliminary data.</text>
</comment>
<protein>
    <recommendedName>
        <fullName evidence="7">NTR domain-containing protein</fullName>
    </recommendedName>
</protein>
<evidence type="ECO:0000256" key="1">
    <source>
        <dbReference type="ARBA" id="ARBA00004613"/>
    </source>
</evidence>
<feature type="domain" description="NTR" evidence="7">
    <location>
        <begin position="64"/>
        <end position="194"/>
    </location>
</feature>